<dbReference type="EMBL" id="ADVG01000004">
    <property type="protein sequence ID" value="EFH81115.1"/>
    <property type="molecule type" value="Genomic_DNA"/>
</dbReference>
<protein>
    <submittedName>
        <fullName evidence="2">Uncharacterized protein</fullName>
    </submittedName>
</protein>
<dbReference type="AlphaFoldDB" id="D6U3B1"/>
<comment type="caution">
    <text evidence="2">The sequence shown here is derived from an EMBL/GenBank/DDBJ whole genome shotgun (WGS) entry which is preliminary data.</text>
</comment>
<feature type="region of interest" description="Disordered" evidence="1">
    <location>
        <begin position="62"/>
        <end position="86"/>
    </location>
</feature>
<reference evidence="2 3" key="1">
    <citation type="journal article" date="2011" name="Stand. Genomic Sci.">
        <title>Non-contiguous finished genome sequence and contextual data of the filamentous soil bacterium Ktedonobacter racemifer type strain (SOSP1-21).</title>
        <authorList>
            <person name="Chang Y.J."/>
            <person name="Land M."/>
            <person name="Hauser L."/>
            <person name="Chertkov O."/>
            <person name="Del Rio T.G."/>
            <person name="Nolan M."/>
            <person name="Copeland A."/>
            <person name="Tice H."/>
            <person name="Cheng J.F."/>
            <person name="Lucas S."/>
            <person name="Han C."/>
            <person name="Goodwin L."/>
            <person name="Pitluck S."/>
            <person name="Ivanova N."/>
            <person name="Ovchinikova G."/>
            <person name="Pati A."/>
            <person name="Chen A."/>
            <person name="Palaniappan K."/>
            <person name="Mavromatis K."/>
            <person name="Liolios K."/>
            <person name="Brettin T."/>
            <person name="Fiebig A."/>
            <person name="Rohde M."/>
            <person name="Abt B."/>
            <person name="Goker M."/>
            <person name="Detter J.C."/>
            <person name="Woyke T."/>
            <person name="Bristow J."/>
            <person name="Eisen J.A."/>
            <person name="Markowitz V."/>
            <person name="Hugenholtz P."/>
            <person name="Kyrpides N.C."/>
            <person name="Klenk H.P."/>
            <person name="Lapidus A."/>
        </authorList>
    </citation>
    <scope>NUCLEOTIDE SEQUENCE [LARGE SCALE GENOMIC DNA]</scope>
    <source>
        <strain evidence="3">DSM 44963</strain>
    </source>
</reference>
<evidence type="ECO:0000313" key="3">
    <source>
        <dbReference type="Proteomes" id="UP000004508"/>
    </source>
</evidence>
<gene>
    <name evidence="2" type="ORF">Krac_1803</name>
</gene>
<evidence type="ECO:0000313" key="2">
    <source>
        <dbReference type="EMBL" id="EFH81115.1"/>
    </source>
</evidence>
<proteinExistence type="predicted"/>
<feature type="region of interest" description="Disordered" evidence="1">
    <location>
        <begin position="1"/>
        <end position="30"/>
    </location>
</feature>
<dbReference type="Proteomes" id="UP000004508">
    <property type="component" value="Unassembled WGS sequence"/>
</dbReference>
<name>D6U3B1_KTERA</name>
<evidence type="ECO:0000256" key="1">
    <source>
        <dbReference type="SAM" id="MobiDB-lite"/>
    </source>
</evidence>
<feature type="compositionally biased region" description="Basic and acidic residues" evidence="1">
    <location>
        <begin position="77"/>
        <end position="86"/>
    </location>
</feature>
<feature type="compositionally biased region" description="Basic and acidic residues" evidence="1">
    <location>
        <begin position="1"/>
        <end position="24"/>
    </location>
</feature>
<organism evidence="2 3">
    <name type="scientific">Ktedonobacter racemifer DSM 44963</name>
    <dbReference type="NCBI Taxonomy" id="485913"/>
    <lineage>
        <taxon>Bacteria</taxon>
        <taxon>Bacillati</taxon>
        <taxon>Chloroflexota</taxon>
        <taxon>Ktedonobacteria</taxon>
        <taxon>Ktedonobacterales</taxon>
        <taxon>Ktedonobacteraceae</taxon>
        <taxon>Ktedonobacter</taxon>
    </lineage>
</organism>
<keyword evidence="3" id="KW-1185">Reference proteome</keyword>
<sequence>MAYLESKDNGGQEHATESERKPEDAYGTVSQDPCNMVRATLLKFQSPIGVCPHPSLQHLRAVSPHGVNSDADTPPFVRRDDGQRVS</sequence>
<dbReference type="InParanoid" id="D6U3B1"/>
<accession>D6U3B1</accession>